<dbReference type="SUPFAM" id="SSF52540">
    <property type="entry name" value="P-loop containing nucleoside triphosphate hydrolases"/>
    <property type="match status" value="2"/>
</dbReference>
<feature type="compositionally biased region" description="Basic residues" evidence="17">
    <location>
        <begin position="606"/>
        <end position="621"/>
    </location>
</feature>
<dbReference type="InterPro" id="IPR014001">
    <property type="entry name" value="Helicase_ATP-bd"/>
</dbReference>
<organism evidence="21">
    <name type="scientific">Fagus sylvatica</name>
    <name type="common">Beechnut</name>
    <dbReference type="NCBI Taxonomy" id="28930"/>
    <lineage>
        <taxon>Eukaryota</taxon>
        <taxon>Viridiplantae</taxon>
        <taxon>Streptophyta</taxon>
        <taxon>Embryophyta</taxon>
        <taxon>Tracheophyta</taxon>
        <taxon>Spermatophyta</taxon>
        <taxon>Magnoliopsida</taxon>
        <taxon>eudicotyledons</taxon>
        <taxon>Gunneridae</taxon>
        <taxon>Pentapetalae</taxon>
        <taxon>rosids</taxon>
        <taxon>fabids</taxon>
        <taxon>Fagales</taxon>
        <taxon>Fagaceae</taxon>
        <taxon>Fagus</taxon>
    </lineage>
</organism>
<evidence type="ECO:0000256" key="17">
    <source>
        <dbReference type="SAM" id="MobiDB-lite"/>
    </source>
</evidence>
<feature type="compositionally biased region" description="Low complexity" evidence="17">
    <location>
        <begin position="1"/>
        <end position="10"/>
    </location>
</feature>
<evidence type="ECO:0000256" key="15">
    <source>
        <dbReference type="ARBA" id="ARBA00023242"/>
    </source>
</evidence>
<feature type="domain" description="Helicase ATP-binding" evidence="19">
    <location>
        <begin position="422"/>
        <end position="696"/>
    </location>
</feature>
<evidence type="ECO:0000256" key="8">
    <source>
        <dbReference type="ARBA" id="ARBA00022833"/>
    </source>
</evidence>
<feature type="region of interest" description="Disordered" evidence="17">
    <location>
        <begin position="110"/>
        <end position="129"/>
    </location>
</feature>
<feature type="region of interest" description="Disordered" evidence="17">
    <location>
        <begin position="154"/>
        <end position="214"/>
    </location>
</feature>
<keyword evidence="14" id="KW-0804">Transcription</keyword>
<feature type="compositionally biased region" description="Polar residues" evidence="17">
    <location>
        <begin position="35"/>
        <end position="55"/>
    </location>
</feature>
<evidence type="ECO:0000256" key="13">
    <source>
        <dbReference type="ARBA" id="ARBA00023158"/>
    </source>
</evidence>
<keyword evidence="7" id="KW-0347">Helicase</keyword>
<dbReference type="Pfam" id="PF00176">
    <property type="entry name" value="SNF2-rel_dom"/>
    <property type="match status" value="1"/>
</dbReference>
<dbReference type="InterPro" id="IPR050628">
    <property type="entry name" value="SNF2_RAD54_helicase_TF"/>
</dbReference>
<gene>
    <name evidence="21" type="ORF">FSB_LOCUS12243</name>
</gene>
<dbReference type="PROSITE" id="PS51192">
    <property type="entry name" value="HELICASE_ATP_BIND_1"/>
    <property type="match status" value="1"/>
</dbReference>
<feature type="region of interest" description="Disordered" evidence="17">
    <location>
        <begin position="256"/>
        <end position="284"/>
    </location>
</feature>
<dbReference type="Pfam" id="PF00097">
    <property type="entry name" value="zf-C3HC4"/>
    <property type="match status" value="1"/>
</dbReference>
<evidence type="ECO:0000256" key="2">
    <source>
        <dbReference type="ARBA" id="ARBA00008438"/>
    </source>
</evidence>
<keyword evidence="6" id="KW-0378">Hydrolase</keyword>
<feature type="compositionally biased region" description="Polar residues" evidence="17">
    <location>
        <begin position="117"/>
        <end position="129"/>
    </location>
</feature>
<dbReference type="PROSITE" id="PS00518">
    <property type="entry name" value="ZF_RING_1"/>
    <property type="match status" value="1"/>
</dbReference>
<dbReference type="SMART" id="SM00490">
    <property type="entry name" value="HELICc"/>
    <property type="match status" value="1"/>
</dbReference>
<feature type="compositionally biased region" description="Polar residues" evidence="17">
    <location>
        <begin position="261"/>
        <end position="272"/>
    </location>
</feature>
<evidence type="ECO:0000256" key="5">
    <source>
        <dbReference type="ARBA" id="ARBA00022771"/>
    </source>
</evidence>
<dbReference type="CDD" id="cd18793">
    <property type="entry name" value="SF2_C_SNF"/>
    <property type="match status" value="1"/>
</dbReference>
<comment type="subcellular location">
    <subcellularLocation>
        <location evidence="1">Nucleus</location>
    </subcellularLocation>
</comment>
<proteinExistence type="inferred from homology"/>
<evidence type="ECO:0000259" key="20">
    <source>
        <dbReference type="PROSITE" id="PS51194"/>
    </source>
</evidence>
<dbReference type="GO" id="GO:0008270">
    <property type="term" value="F:zinc ion binding"/>
    <property type="evidence" value="ECO:0007669"/>
    <property type="project" value="UniProtKB-KW"/>
</dbReference>
<dbReference type="Pfam" id="PF00271">
    <property type="entry name" value="Helicase_C"/>
    <property type="match status" value="1"/>
</dbReference>
<name>A0A2N9FBV5_FAGSY</name>
<evidence type="ECO:0000256" key="16">
    <source>
        <dbReference type="PROSITE-ProRule" id="PRU00175"/>
    </source>
</evidence>
<evidence type="ECO:0000313" key="21">
    <source>
        <dbReference type="EMBL" id="SPC84361.1"/>
    </source>
</evidence>
<feature type="region of interest" description="Disordered" evidence="17">
    <location>
        <begin position="86"/>
        <end position="105"/>
    </location>
</feature>
<dbReference type="PANTHER" id="PTHR45626">
    <property type="entry name" value="TRANSCRIPTION TERMINATION FACTOR 2-RELATED"/>
    <property type="match status" value="1"/>
</dbReference>
<keyword evidence="12" id="KW-0238">DNA-binding</keyword>
<dbReference type="PANTHER" id="PTHR45626:SF24">
    <property type="entry name" value="HELICASE-LIKE TRANSCRIPTION FACTOR CHR28-RELATED"/>
    <property type="match status" value="1"/>
</dbReference>
<evidence type="ECO:0000256" key="14">
    <source>
        <dbReference type="ARBA" id="ARBA00023163"/>
    </source>
</evidence>
<feature type="region of interest" description="Disordered" evidence="17">
    <location>
        <begin position="1"/>
        <end position="70"/>
    </location>
</feature>
<evidence type="ECO:0000256" key="7">
    <source>
        <dbReference type="ARBA" id="ARBA00022806"/>
    </source>
</evidence>
<evidence type="ECO:0000259" key="18">
    <source>
        <dbReference type="PROSITE" id="PS50089"/>
    </source>
</evidence>
<keyword evidence="11" id="KW-0805">Transcription regulation</keyword>
<dbReference type="FunFam" id="3.40.50.10810:FF:000068">
    <property type="entry name" value="SNF2 domain-containing protein / helicase domain-containing protein / zinc finger protein-like protein"/>
    <property type="match status" value="1"/>
</dbReference>
<evidence type="ECO:0000256" key="12">
    <source>
        <dbReference type="ARBA" id="ARBA00023125"/>
    </source>
</evidence>
<dbReference type="GO" id="GO:0080188">
    <property type="term" value="P:gene silencing by siRNA-directed DNA methylation"/>
    <property type="evidence" value="ECO:0007669"/>
    <property type="project" value="UniProtKB-ARBA"/>
</dbReference>
<dbReference type="CDD" id="cd18008">
    <property type="entry name" value="DEXDc_SHPRH-like"/>
    <property type="match status" value="1"/>
</dbReference>
<evidence type="ECO:0000256" key="9">
    <source>
        <dbReference type="ARBA" id="ARBA00022840"/>
    </source>
</evidence>
<keyword evidence="8" id="KW-0862">Zinc</keyword>
<evidence type="ECO:0000256" key="10">
    <source>
        <dbReference type="ARBA" id="ARBA00022853"/>
    </source>
</evidence>
<dbReference type="InterPro" id="IPR038718">
    <property type="entry name" value="SNF2-like_sf"/>
</dbReference>
<dbReference type="InterPro" id="IPR049730">
    <property type="entry name" value="SNF2/RAD54-like_C"/>
</dbReference>
<evidence type="ECO:0000256" key="6">
    <source>
        <dbReference type="ARBA" id="ARBA00022801"/>
    </source>
</evidence>
<evidence type="ECO:0000256" key="3">
    <source>
        <dbReference type="ARBA" id="ARBA00022723"/>
    </source>
</evidence>
<sequence>MPVMDYIDISSSDDDLESWETDDRGSADPRILPQWASTRGTNSSSTGYGVQSQKVASPKRAYASNGSSSNVNNYSQEKLLLVPNSSDDNRAHLLPGSSDNNRAPNQHIAEVDDSEYSTDNGNASDSWPINSRIANLSGADYERISSQQALKRTLPPSLLPSAPSLQKQTSTPSSRSKNLVENMGSSQFHDAYGNSYHSAGPSVSNSKGDLRDQFSRGKDDDVFIYDNSYDLLKQPSAPSSRSNNFVENMGSSQVRDAYGNSYHSAGPSVSNSKGDHRDQFSRGKNDDVFIYESNLRKQPFAPSSRINNLVENIGSSQVRDAYGNSYHSAGPSVSNSGSRILPPSFMHAKAISSNPLAITSDPLYRSMVGEERNAGSDERLIYQAALEDLNQPKVEATLPDGLLSVPLLRHQKIALAWMLQKETRSLHCLGGILADDQGLGKTISMIALIQMQRSLQSKSKPEDLCHKTEALNLDDDDDNGCAAEVKKSEESDDLKPIPEVSSSTRAFRRQRPAAGTLVVCPASVLRQWARELDDKVADEAKLSVLIYHGGSRTKDPVELAKYDVVLTTYAIVTNEVPKQPLVEEDDADEKNGELYGLSSEFSANKKRKKASNVSKRGKKGRKGIDSSSIDYGSGPIARVGWFRVILDEAQTIKNHRTQVARACCSLRAKRRWCLSGTPIQNSIEDLYSYFRFLKYDPYAVYKSFYNTIKVPISRNSVHGYKKLQAVLRAIMLRRTKGTLLDGEPIIKLPPKTIHLAKVDFSAEERAFYKNLEADSRSRFKAYAAAGTVNQNYANILLMLLRLRQACDHPFLVKDYKSDSVGKDSVEMAKRLPRDMLINLMNCLETSFAICRVCNDPPEDPVVTMCGHVFCYQCVSEYLTGDDNTCPAPECKEQLGSDVVFSKATLSSCLSEDVDGSSMNSQFTENSMILQNEYSSSKITSVLEILQTHCKSRSSMECNGSSLSSEGPIKAIVFSQWTSMLDLVERSLSESCMQYRRLDGTMTLGARDRAVKDFNTDPEVTVMLMSLKAGNLGLNMVAASRVILLDLWWNPTTEDQAVDRAHRIGQTRPVTVTRITIKDTVEDRILALQDVSSN</sequence>
<dbReference type="InterPro" id="IPR013083">
    <property type="entry name" value="Znf_RING/FYVE/PHD"/>
</dbReference>
<dbReference type="SMART" id="SM00487">
    <property type="entry name" value="DEXDc"/>
    <property type="match status" value="1"/>
</dbReference>
<feature type="region of interest" description="Disordered" evidence="17">
    <location>
        <begin position="476"/>
        <end position="498"/>
    </location>
</feature>
<dbReference type="SUPFAM" id="SSF57850">
    <property type="entry name" value="RING/U-box"/>
    <property type="match status" value="1"/>
</dbReference>
<feature type="compositionally biased region" description="Polar residues" evidence="17">
    <location>
        <begin position="166"/>
        <end position="188"/>
    </location>
</feature>
<dbReference type="FunFam" id="3.40.50.10810:FF:000071">
    <property type="entry name" value="SNF2 domain-containing protein / helicase domain-containing protein / zinc finger protein-like protein"/>
    <property type="match status" value="1"/>
</dbReference>
<dbReference type="InterPro" id="IPR000330">
    <property type="entry name" value="SNF2_N"/>
</dbReference>
<accession>A0A2N9FBV5</accession>
<keyword evidence="10" id="KW-0156">Chromatin regulator</keyword>
<evidence type="ECO:0000259" key="19">
    <source>
        <dbReference type="PROSITE" id="PS51192"/>
    </source>
</evidence>
<dbReference type="Gene3D" id="3.40.50.10810">
    <property type="entry name" value="Tandem AAA-ATPase domain"/>
    <property type="match status" value="3"/>
</dbReference>
<feature type="compositionally biased region" description="Acidic residues" evidence="17">
    <location>
        <begin position="11"/>
        <end position="20"/>
    </location>
</feature>
<dbReference type="PROSITE" id="PS51194">
    <property type="entry name" value="HELICASE_CTER"/>
    <property type="match status" value="1"/>
</dbReference>
<feature type="compositionally biased region" description="Polar residues" evidence="17">
    <location>
        <begin position="195"/>
        <end position="207"/>
    </location>
</feature>
<feature type="region of interest" description="Disordered" evidence="17">
    <location>
        <begin position="606"/>
        <end position="626"/>
    </location>
</feature>
<feature type="compositionally biased region" description="Low complexity" evidence="17">
    <location>
        <begin position="154"/>
        <end position="165"/>
    </location>
</feature>
<keyword evidence="9" id="KW-0067">ATP-binding</keyword>
<dbReference type="AlphaFoldDB" id="A0A2N9FBV5"/>
<dbReference type="InterPro" id="IPR017907">
    <property type="entry name" value="Znf_RING_CS"/>
</dbReference>
<dbReference type="InterPro" id="IPR001650">
    <property type="entry name" value="Helicase_C-like"/>
</dbReference>
<evidence type="ECO:0000256" key="1">
    <source>
        <dbReference type="ARBA" id="ARBA00004123"/>
    </source>
</evidence>
<feature type="compositionally biased region" description="Basic and acidic residues" evidence="17">
    <location>
        <begin position="273"/>
        <end position="284"/>
    </location>
</feature>
<keyword evidence="4" id="KW-0547">Nucleotide-binding</keyword>
<dbReference type="GO" id="GO:0003677">
    <property type="term" value="F:DNA binding"/>
    <property type="evidence" value="ECO:0007669"/>
    <property type="project" value="UniProtKB-KW"/>
</dbReference>
<dbReference type="GO" id="GO:0005524">
    <property type="term" value="F:ATP binding"/>
    <property type="evidence" value="ECO:0007669"/>
    <property type="project" value="UniProtKB-KW"/>
</dbReference>
<feature type="domain" description="Helicase C-terminal" evidence="20">
    <location>
        <begin position="941"/>
        <end position="1093"/>
    </location>
</feature>
<feature type="compositionally biased region" description="Basic and acidic residues" evidence="17">
    <location>
        <begin position="484"/>
        <end position="496"/>
    </location>
</feature>
<dbReference type="InterPro" id="IPR027417">
    <property type="entry name" value="P-loop_NTPase"/>
</dbReference>
<feature type="domain" description="RING-type" evidence="18">
    <location>
        <begin position="850"/>
        <end position="886"/>
    </location>
</feature>
<dbReference type="GO" id="GO:0016787">
    <property type="term" value="F:hydrolase activity"/>
    <property type="evidence" value="ECO:0007669"/>
    <property type="project" value="UniProtKB-KW"/>
</dbReference>
<dbReference type="PROSITE" id="PS50089">
    <property type="entry name" value="ZF_RING_2"/>
    <property type="match status" value="1"/>
</dbReference>
<keyword evidence="5 16" id="KW-0863">Zinc-finger</keyword>
<reference evidence="21" key="1">
    <citation type="submission" date="2018-02" db="EMBL/GenBank/DDBJ databases">
        <authorList>
            <person name="Cohen D.B."/>
            <person name="Kent A.D."/>
        </authorList>
    </citation>
    <scope>NUCLEOTIDE SEQUENCE</scope>
</reference>
<keyword evidence="15" id="KW-0539">Nucleus</keyword>
<dbReference type="GO" id="GO:0006281">
    <property type="term" value="P:DNA repair"/>
    <property type="evidence" value="ECO:0007669"/>
    <property type="project" value="TreeGrafter"/>
</dbReference>
<dbReference type="GO" id="GO:0005634">
    <property type="term" value="C:nucleus"/>
    <property type="evidence" value="ECO:0007669"/>
    <property type="project" value="UniProtKB-SubCell"/>
</dbReference>
<protein>
    <recommendedName>
        <fullName evidence="22">RING-type domain-containing protein</fullName>
    </recommendedName>
</protein>
<comment type="similarity">
    <text evidence="2">Belongs to the SNF2/RAD54 helicase family. RAD16 subfamily.</text>
</comment>
<keyword evidence="13" id="KW-0943">RNA-mediated gene silencing</keyword>
<dbReference type="GO" id="GO:0004386">
    <property type="term" value="F:helicase activity"/>
    <property type="evidence" value="ECO:0007669"/>
    <property type="project" value="UniProtKB-KW"/>
</dbReference>
<evidence type="ECO:0000256" key="11">
    <source>
        <dbReference type="ARBA" id="ARBA00023015"/>
    </source>
</evidence>
<dbReference type="GO" id="GO:0008094">
    <property type="term" value="F:ATP-dependent activity, acting on DNA"/>
    <property type="evidence" value="ECO:0007669"/>
    <property type="project" value="TreeGrafter"/>
</dbReference>
<dbReference type="EMBL" id="OIVN01000704">
    <property type="protein sequence ID" value="SPC84361.1"/>
    <property type="molecule type" value="Genomic_DNA"/>
</dbReference>
<keyword evidence="3" id="KW-0479">Metal-binding</keyword>
<dbReference type="InterPro" id="IPR018957">
    <property type="entry name" value="Znf_C3HC4_RING-type"/>
</dbReference>
<dbReference type="Gene3D" id="3.40.50.300">
    <property type="entry name" value="P-loop containing nucleotide triphosphate hydrolases"/>
    <property type="match status" value="1"/>
</dbReference>
<dbReference type="Gene3D" id="3.30.40.10">
    <property type="entry name" value="Zinc/RING finger domain, C3HC4 (zinc finger)"/>
    <property type="match status" value="1"/>
</dbReference>
<dbReference type="SMART" id="SM00184">
    <property type="entry name" value="RING"/>
    <property type="match status" value="1"/>
</dbReference>
<evidence type="ECO:0008006" key="22">
    <source>
        <dbReference type="Google" id="ProtNLM"/>
    </source>
</evidence>
<dbReference type="InterPro" id="IPR001841">
    <property type="entry name" value="Znf_RING"/>
</dbReference>
<evidence type="ECO:0000256" key="4">
    <source>
        <dbReference type="ARBA" id="ARBA00022741"/>
    </source>
</evidence>